<evidence type="ECO:0000313" key="2">
    <source>
        <dbReference type="Proteomes" id="UP000621436"/>
    </source>
</evidence>
<keyword evidence="2" id="KW-1185">Reference proteome</keyword>
<dbReference type="InterPro" id="IPR038390">
    <property type="entry name" value="Metal_Tscrpt_repr_sf"/>
</dbReference>
<dbReference type="CDD" id="cd10148">
    <property type="entry name" value="CsoR-like_DUF156"/>
    <property type="match status" value="1"/>
</dbReference>
<dbReference type="InterPro" id="IPR003735">
    <property type="entry name" value="Metal_Tscrpt_repr"/>
</dbReference>
<dbReference type="Gene3D" id="1.20.58.1000">
    <property type="entry name" value="Metal-sensitive repressor, helix protomer"/>
    <property type="match status" value="1"/>
</dbReference>
<name>A0A931AW59_9FIRM</name>
<dbReference type="GO" id="GO:0003677">
    <property type="term" value="F:DNA binding"/>
    <property type="evidence" value="ECO:0007669"/>
    <property type="project" value="InterPro"/>
</dbReference>
<protein>
    <submittedName>
        <fullName evidence="1">Metal-sensitive transcriptional regulator</fullName>
    </submittedName>
</protein>
<proteinExistence type="predicted"/>
<sequence length="91" mass="10097">MSSLQSEDKKALLNRLSRIEGQVRGLARMIEEDKYCIDILTQIAASRGALKNVGLKVLQRHVEGCVSNAIKDGNTEDVVPELLDTVNRFVD</sequence>
<reference evidence="1" key="1">
    <citation type="submission" date="2020-11" db="EMBL/GenBank/DDBJ databases">
        <title>Halonatronomonas betainensis gen. nov., sp. nov. a novel haloalkaliphilic representative of the family Halanaerobiacae capable of betaine degradation.</title>
        <authorList>
            <person name="Boltyanskaya Y."/>
            <person name="Kevbrin V."/>
            <person name="Detkova E."/>
            <person name="Grouzdev D.S."/>
            <person name="Koziaeva V."/>
            <person name="Zhilina T."/>
        </authorList>
    </citation>
    <scope>NUCLEOTIDE SEQUENCE</scope>
    <source>
        <strain evidence="1">Z-7014</strain>
    </source>
</reference>
<dbReference type="PANTHER" id="PTHR33677:SF3">
    <property type="entry name" value="COPPER-SENSING TRANSCRIPTIONAL REPRESSOR RICR"/>
    <property type="match status" value="1"/>
</dbReference>
<dbReference type="Proteomes" id="UP000621436">
    <property type="component" value="Unassembled WGS sequence"/>
</dbReference>
<dbReference type="GO" id="GO:0046872">
    <property type="term" value="F:metal ion binding"/>
    <property type="evidence" value="ECO:0007669"/>
    <property type="project" value="InterPro"/>
</dbReference>
<dbReference type="EMBL" id="JADPIE010000001">
    <property type="protein sequence ID" value="MBF8435908.1"/>
    <property type="molecule type" value="Genomic_DNA"/>
</dbReference>
<dbReference type="PANTHER" id="PTHR33677">
    <property type="entry name" value="TRANSCRIPTIONAL REPRESSOR FRMR-RELATED"/>
    <property type="match status" value="1"/>
</dbReference>
<dbReference type="Pfam" id="PF02583">
    <property type="entry name" value="Trns_repr_metal"/>
    <property type="match status" value="1"/>
</dbReference>
<accession>A0A931AW59</accession>
<comment type="caution">
    <text evidence="1">The sequence shown here is derived from an EMBL/GenBank/DDBJ whole genome shotgun (WGS) entry which is preliminary data.</text>
</comment>
<dbReference type="GO" id="GO:0045892">
    <property type="term" value="P:negative regulation of DNA-templated transcription"/>
    <property type="evidence" value="ECO:0007669"/>
    <property type="project" value="UniProtKB-ARBA"/>
</dbReference>
<organism evidence="1 2">
    <name type="scientific">Halonatronomonas betaini</name>
    <dbReference type="NCBI Taxonomy" id="2778430"/>
    <lineage>
        <taxon>Bacteria</taxon>
        <taxon>Bacillati</taxon>
        <taxon>Bacillota</taxon>
        <taxon>Clostridia</taxon>
        <taxon>Halanaerobiales</taxon>
        <taxon>Halarsenatibacteraceae</taxon>
        <taxon>Halonatronomonas</taxon>
    </lineage>
</organism>
<dbReference type="RefSeq" id="WP_270452614.1">
    <property type="nucleotide sequence ID" value="NZ_JADPIE010000001.1"/>
</dbReference>
<gene>
    <name evidence="1" type="ORF">I0Q91_02345</name>
</gene>
<dbReference type="AlphaFoldDB" id="A0A931AW59"/>
<evidence type="ECO:0000313" key="1">
    <source>
        <dbReference type="EMBL" id="MBF8435908.1"/>
    </source>
</evidence>